<dbReference type="PANTHER" id="PTHR32305:SF15">
    <property type="entry name" value="PROTEIN RHSA-RELATED"/>
    <property type="match status" value="1"/>
</dbReference>
<organism evidence="2 3">
    <name type="scientific">Enterocloster alcoholdehydrogenati</name>
    <dbReference type="NCBI Taxonomy" id="2547410"/>
    <lineage>
        <taxon>Bacteria</taxon>
        <taxon>Bacillati</taxon>
        <taxon>Bacillota</taxon>
        <taxon>Clostridia</taxon>
        <taxon>Lachnospirales</taxon>
        <taxon>Lachnospiraceae</taxon>
        <taxon>Enterocloster</taxon>
    </lineage>
</organism>
<reference evidence="2 3" key="1">
    <citation type="submission" date="2024-04" db="EMBL/GenBank/DDBJ databases">
        <title>Defined microbial consortia suppress multidrug-resistant proinflammatory Enterobacteriaceae via ecological control.</title>
        <authorList>
            <person name="Furuichi M."/>
            <person name="Kawaguchi T."/>
            <person name="Pust M."/>
            <person name="Yasuma K."/>
            <person name="Plichta D."/>
            <person name="Hasegawa N."/>
            <person name="Ohya T."/>
            <person name="Bhattarai S."/>
            <person name="Sasajima S."/>
            <person name="Aoto Y."/>
            <person name="Tuganbaev T."/>
            <person name="Yaginuma M."/>
            <person name="Ueda M."/>
            <person name="Okahashi N."/>
            <person name="Amafuji K."/>
            <person name="Kiridooshi Y."/>
            <person name="Sugita K."/>
            <person name="Strazar M."/>
            <person name="Skelly A."/>
            <person name="Suda W."/>
            <person name="Hattori M."/>
            <person name="Nakamoto N."/>
            <person name="Caballero S."/>
            <person name="Norman J."/>
            <person name="Olle B."/>
            <person name="Tanoue T."/>
            <person name="Arita M."/>
            <person name="Bucci V."/>
            <person name="Atarashi K."/>
            <person name="Xavier R."/>
            <person name="Honda K."/>
        </authorList>
    </citation>
    <scope>NUCLEOTIDE SEQUENCE [LARGE SCALE GENOMIC DNA]</scope>
    <source>
        <strain evidence="3">f13</strain>
    </source>
</reference>
<dbReference type="Proteomes" id="UP001600894">
    <property type="component" value="Unassembled WGS sequence"/>
</dbReference>
<dbReference type="Gene3D" id="2.180.10.10">
    <property type="entry name" value="RHS repeat-associated core"/>
    <property type="match status" value="1"/>
</dbReference>
<gene>
    <name evidence="2" type="ORF">F130042H8_24650</name>
</gene>
<dbReference type="NCBIfam" id="TIGR03696">
    <property type="entry name" value="Rhs_assc_core"/>
    <property type="match status" value="1"/>
</dbReference>
<feature type="compositionally biased region" description="Basic and acidic residues" evidence="1">
    <location>
        <begin position="527"/>
        <end position="537"/>
    </location>
</feature>
<evidence type="ECO:0000313" key="2">
    <source>
        <dbReference type="EMBL" id="GAA6269405.1"/>
    </source>
</evidence>
<evidence type="ECO:0000313" key="3">
    <source>
        <dbReference type="Proteomes" id="UP001600894"/>
    </source>
</evidence>
<keyword evidence="3" id="KW-1185">Reference proteome</keyword>
<dbReference type="InterPro" id="IPR022385">
    <property type="entry name" value="Rhs_assc_core"/>
</dbReference>
<evidence type="ECO:0008006" key="4">
    <source>
        <dbReference type="Google" id="ProtNLM"/>
    </source>
</evidence>
<sequence length="626" mass="70190">MPIQDDPCIHTGKNPWQNQNPEWETTERNFLYDDNGQLIKCTESKGQFDKATYTYEYDEAGNRTFAKKEKLYNYLESWQIRYTYNDDNQMTEAKKREGNLTKQYTFQYDGDGNRAFQLNYNTEAECGYGKNVSGEVFMPEHSTNEDGSLTAEGELFGYICSATGRAYDLTEYVNDTNREYAQVLMAYNINTDFDTESYAYAGNQRLSHNNIWNEARNVDHDEMSYYLYDGRGSVTANTWYNGMVTDVYQYDLYGQVTLGSTKHTDFYGYNAESYNPNTGLEYLRARYYNAEEGRFFQEDTNLGDVTDPLTLNRYAYVKNSPLNYVDPSGHEPIDEEFLKPQKPSSEDLVKETGLDDWLIDMMLKLEMSMQKRELGKNMKEAQKKAEVDKCGTAILADDLFSFMVSLIYGGIAAVLDNEMAMVTLPACMAGKDTLVDIFRENAANELAYNIGALIGDIFSIIEGLGKVISEIAGAVAGVALAAQSGGASITVSGSGFALAVDGMLITISGANNATKIVISEATSHGGGKNEEDSDHMVGENGTQTSSKTTWKNGKTERIDVENPAPGERPGQVHYHDSSNNKWYYDIEENVFYDQKTGDLAPKSVQKLLNDKNFMKGIKKALDILGE</sequence>
<name>A0ABQ0AZF5_9FIRM</name>
<feature type="region of interest" description="Disordered" evidence="1">
    <location>
        <begin position="1"/>
        <end position="21"/>
    </location>
</feature>
<comment type="caution">
    <text evidence="2">The sequence shown here is derived from an EMBL/GenBank/DDBJ whole genome shotgun (WGS) entry which is preliminary data.</text>
</comment>
<feature type="compositionally biased region" description="Polar residues" evidence="1">
    <location>
        <begin position="540"/>
        <end position="552"/>
    </location>
</feature>
<accession>A0ABQ0AZF5</accession>
<dbReference type="InterPro" id="IPR050708">
    <property type="entry name" value="T6SS_VgrG/RHS"/>
</dbReference>
<feature type="region of interest" description="Disordered" evidence="1">
    <location>
        <begin position="522"/>
        <end position="573"/>
    </location>
</feature>
<protein>
    <recommendedName>
        <fullName evidence="4">RHS repeat-associated protein</fullName>
    </recommendedName>
</protein>
<proteinExistence type="predicted"/>
<dbReference type="PANTHER" id="PTHR32305">
    <property type="match status" value="1"/>
</dbReference>
<evidence type="ECO:0000256" key="1">
    <source>
        <dbReference type="SAM" id="MobiDB-lite"/>
    </source>
</evidence>
<dbReference type="RefSeq" id="WP_390470175.1">
    <property type="nucleotide sequence ID" value="NZ_BAABXL010000001.1"/>
</dbReference>
<dbReference type="EMBL" id="BAABXL010000001">
    <property type="protein sequence ID" value="GAA6269405.1"/>
    <property type="molecule type" value="Genomic_DNA"/>
</dbReference>